<dbReference type="AlphaFoldDB" id="A0A518BJL5"/>
<gene>
    <name evidence="2" type="ORF">Pla133_22230</name>
</gene>
<keyword evidence="3" id="KW-1185">Reference proteome</keyword>
<dbReference type="GO" id="GO:0008237">
    <property type="term" value="F:metallopeptidase activity"/>
    <property type="evidence" value="ECO:0007669"/>
    <property type="project" value="InterPro"/>
</dbReference>
<sequence precursor="true">MIATFLDLFRSFSIALALVVCMPMAAPLAAQGAGGCNPNAGSGGFASDLGADEHFAESFSLPSSGALTRLTWWGTAPDEQLTYDGTNWVWAAGLASTDFEIQFWTDSAGVPGSLIYTVPTNACILRTPTGSAVPFAPGPWPAKAFPETRYELLLPTPLSLAGGTPYWVSIAGSTPGSVPWLWSFTPAGDGSAYSSTPWLASTDDFAFCPSTGPPSDPLGLPLFARVSVKRVLGPAQAPNAKWNHQTICAWLDDLNEIYLSSNLNFVLDEIVDLQDPGVPGSWFDPLVASKAAMEHAAEADPAAFKWRTDAVNVYLVNSLKDATGGDAGAICSSPPCPTDQNDIVILGPGPLHGSVGFAHELGHYFDLRHTHANHEAPECGCGGATDGDCVDDTVDDTDPQPTTTAAQHDQNFLAFALQQGYSPAQQADILANVMSYHGSGGIFPSTAVLTPGQRCRLLTALHEYRTAVLLAGPPASTASELVRLGSPPNPSALLPGSTSGPVIGGTWDPVVDHSSFVPDSIMDVLAISTTSPGAVNVPTAIGTLLCSLAPPPVLVSTAPGQPFAVPIPDDCELLGTALAAQALSAAAFALSLTNALDIVIGTL</sequence>
<evidence type="ECO:0008006" key="4">
    <source>
        <dbReference type="Google" id="ProtNLM"/>
    </source>
</evidence>
<dbReference type="Proteomes" id="UP000316921">
    <property type="component" value="Chromosome"/>
</dbReference>
<organism evidence="2 3">
    <name type="scientific">Engelhardtia mirabilis</name>
    <dbReference type="NCBI Taxonomy" id="2528011"/>
    <lineage>
        <taxon>Bacteria</taxon>
        <taxon>Pseudomonadati</taxon>
        <taxon>Planctomycetota</taxon>
        <taxon>Planctomycetia</taxon>
        <taxon>Planctomycetia incertae sedis</taxon>
        <taxon>Engelhardtia</taxon>
    </lineage>
</organism>
<dbReference type="KEGG" id="pbap:Pla133_22230"/>
<accession>A0A518BJL5</accession>
<reference evidence="2 3" key="1">
    <citation type="submission" date="2019-02" db="EMBL/GenBank/DDBJ databases">
        <title>Deep-cultivation of Planctomycetes and their phenomic and genomic characterization uncovers novel biology.</title>
        <authorList>
            <person name="Wiegand S."/>
            <person name="Jogler M."/>
            <person name="Boedeker C."/>
            <person name="Pinto D."/>
            <person name="Vollmers J."/>
            <person name="Rivas-Marin E."/>
            <person name="Kohn T."/>
            <person name="Peeters S.H."/>
            <person name="Heuer A."/>
            <person name="Rast P."/>
            <person name="Oberbeckmann S."/>
            <person name="Bunk B."/>
            <person name="Jeske O."/>
            <person name="Meyerdierks A."/>
            <person name="Storesund J.E."/>
            <person name="Kallscheuer N."/>
            <person name="Luecker S."/>
            <person name="Lage O.M."/>
            <person name="Pohl T."/>
            <person name="Merkel B.J."/>
            <person name="Hornburger P."/>
            <person name="Mueller R.-W."/>
            <person name="Bruemmer F."/>
            <person name="Labrenz M."/>
            <person name="Spormann A.M."/>
            <person name="Op den Camp H."/>
            <person name="Overmann J."/>
            <person name="Amann R."/>
            <person name="Jetten M.S.M."/>
            <person name="Mascher T."/>
            <person name="Medema M.H."/>
            <person name="Devos D.P."/>
            <person name="Kaster A.-K."/>
            <person name="Ovreas L."/>
            <person name="Rohde M."/>
            <person name="Galperin M.Y."/>
            <person name="Jogler C."/>
        </authorList>
    </citation>
    <scope>NUCLEOTIDE SEQUENCE [LARGE SCALE GENOMIC DNA]</scope>
    <source>
        <strain evidence="2 3">Pla133</strain>
    </source>
</reference>
<evidence type="ECO:0000313" key="2">
    <source>
        <dbReference type="EMBL" id="QDU67145.1"/>
    </source>
</evidence>
<name>A0A518BJL5_9BACT</name>
<keyword evidence="1" id="KW-0732">Signal</keyword>
<evidence type="ECO:0000313" key="3">
    <source>
        <dbReference type="Proteomes" id="UP000316921"/>
    </source>
</evidence>
<dbReference type="RefSeq" id="WP_145065053.1">
    <property type="nucleotide sequence ID" value="NZ_CP036287.1"/>
</dbReference>
<evidence type="ECO:0000256" key="1">
    <source>
        <dbReference type="SAM" id="SignalP"/>
    </source>
</evidence>
<dbReference type="EMBL" id="CP036287">
    <property type="protein sequence ID" value="QDU67145.1"/>
    <property type="molecule type" value="Genomic_DNA"/>
</dbReference>
<protein>
    <recommendedName>
        <fullName evidence="4">Peptidase M43 pregnancy-associated plasma-A domain-containing protein</fullName>
    </recommendedName>
</protein>
<dbReference type="InterPro" id="IPR024079">
    <property type="entry name" value="MetalloPept_cat_dom_sf"/>
</dbReference>
<dbReference type="Gene3D" id="3.40.390.10">
    <property type="entry name" value="Collagenase (Catalytic Domain)"/>
    <property type="match status" value="1"/>
</dbReference>
<dbReference type="SUPFAM" id="SSF55486">
    <property type="entry name" value="Metalloproteases ('zincins'), catalytic domain"/>
    <property type="match status" value="1"/>
</dbReference>
<feature type="chain" id="PRO_5022015638" description="Peptidase M43 pregnancy-associated plasma-A domain-containing protein" evidence="1">
    <location>
        <begin position="26"/>
        <end position="603"/>
    </location>
</feature>
<proteinExistence type="predicted"/>
<feature type="signal peptide" evidence="1">
    <location>
        <begin position="1"/>
        <end position="25"/>
    </location>
</feature>